<evidence type="ECO:0000313" key="7">
    <source>
        <dbReference type="EMBL" id="KMT66738.1"/>
    </source>
</evidence>
<sequence length="498" mass="54772">MKYVFAVFLLALFGNQSAAIAKEPTKPNLVLVMADDIGLGDIGFYHQLSTGKQPVVATPNIDELVKTGMRFSDAHSPASLCAPSRYSMLTGNYPFRSGKINGVWTPHAKSGIEPNATTIARIAKAGGYNTAFFGKWGLGESWLKQKYDYQKLDRGALYFGFDFALELPDGIQNSPLAFYLQQQFMPINLASQITEIPLKQTQFTGKGGRTLAAKMLGDSYWNPMLAGPIIANSAVRYIEQQNKTKPFFIYYSTQAVHIPHTPPIELDGVKIKGATPSSFGDMILELDVQVGMLIKALKKQGLYENTLFVFTSDNGGLPNKYAKELMQLGHASNLNLRGNKGAVYEGGHRVPFIAAWPDKIPANSESKALIVGLDMVATIAALSGQKIDPSLTKDSLNLLPIFTNTQASEQRLYISHQSKSGPYFAIRQGSWKLIMKTSSVNNLKDLQPYALYNLKENITENESGNLIADPKQVSRIQTLFNLYLEHRTSGNPSVISVD</sequence>
<evidence type="ECO:0000313" key="8">
    <source>
        <dbReference type="Proteomes" id="UP000037600"/>
    </source>
</evidence>
<keyword evidence="8" id="KW-1185">Reference proteome</keyword>
<feature type="domain" description="Sulfatase N-terminal" evidence="6">
    <location>
        <begin position="27"/>
        <end position="384"/>
    </location>
</feature>
<comment type="similarity">
    <text evidence="1">Belongs to the sulfatase family.</text>
</comment>
<dbReference type="SUPFAM" id="SSF53649">
    <property type="entry name" value="Alkaline phosphatase-like"/>
    <property type="match status" value="1"/>
</dbReference>
<organism evidence="7 8">
    <name type="scientific">Catenovulum maritimum</name>
    <dbReference type="NCBI Taxonomy" id="1513271"/>
    <lineage>
        <taxon>Bacteria</taxon>
        <taxon>Pseudomonadati</taxon>
        <taxon>Pseudomonadota</taxon>
        <taxon>Gammaproteobacteria</taxon>
        <taxon>Alteromonadales</taxon>
        <taxon>Alteromonadaceae</taxon>
        <taxon>Catenovulum</taxon>
    </lineage>
</organism>
<dbReference type="GO" id="GO:0046872">
    <property type="term" value="F:metal ion binding"/>
    <property type="evidence" value="ECO:0007669"/>
    <property type="project" value="UniProtKB-KW"/>
</dbReference>
<keyword evidence="4" id="KW-0106">Calcium</keyword>
<accession>A0A0J8H142</accession>
<evidence type="ECO:0000259" key="6">
    <source>
        <dbReference type="Pfam" id="PF00884"/>
    </source>
</evidence>
<proteinExistence type="inferred from homology"/>
<dbReference type="AlphaFoldDB" id="A0A0J8H142"/>
<dbReference type="Pfam" id="PF00884">
    <property type="entry name" value="Sulfatase"/>
    <property type="match status" value="1"/>
</dbReference>
<dbReference type="InterPro" id="IPR024607">
    <property type="entry name" value="Sulfatase_CS"/>
</dbReference>
<dbReference type="EMBL" id="LAZL01000002">
    <property type="protein sequence ID" value="KMT66738.1"/>
    <property type="molecule type" value="Genomic_DNA"/>
</dbReference>
<keyword evidence="5" id="KW-0732">Signal</keyword>
<dbReference type="CDD" id="cd16143">
    <property type="entry name" value="ARS_like"/>
    <property type="match status" value="1"/>
</dbReference>
<dbReference type="PANTHER" id="PTHR42693:SF53">
    <property type="entry name" value="ENDO-4-O-SULFATASE"/>
    <property type="match status" value="1"/>
</dbReference>
<evidence type="ECO:0000256" key="1">
    <source>
        <dbReference type="ARBA" id="ARBA00008779"/>
    </source>
</evidence>
<dbReference type="Proteomes" id="UP000037600">
    <property type="component" value="Unassembled WGS sequence"/>
</dbReference>
<evidence type="ECO:0000256" key="4">
    <source>
        <dbReference type="ARBA" id="ARBA00022837"/>
    </source>
</evidence>
<dbReference type="Gene3D" id="3.30.1120.10">
    <property type="match status" value="1"/>
</dbReference>
<dbReference type="Gene3D" id="3.40.720.10">
    <property type="entry name" value="Alkaline Phosphatase, subunit A"/>
    <property type="match status" value="1"/>
</dbReference>
<keyword evidence="2" id="KW-0479">Metal-binding</keyword>
<dbReference type="PROSITE" id="PS00523">
    <property type="entry name" value="SULFATASE_1"/>
    <property type="match status" value="1"/>
</dbReference>
<evidence type="ECO:0000256" key="2">
    <source>
        <dbReference type="ARBA" id="ARBA00022723"/>
    </source>
</evidence>
<protein>
    <recommendedName>
        <fullName evidence="6">Sulfatase N-terminal domain-containing protein</fullName>
    </recommendedName>
</protein>
<keyword evidence="3" id="KW-0378">Hydrolase</keyword>
<dbReference type="PATRIC" id="fig|1513271.3.peg.216"/>
<feature type="signal peptide" evidence="5">
    <location>
        <begin position="1"/>
        <end position="21"/>
    </location>
</feature>
<dbReference type="InterPro" id="IPR050738">
    <property type="entry name" value="Sulfatase"/>
</dbReference>
<dbReference type="InterPro" id="IPR000917">
    <property type="entry name" value="Sulfatase_N"/>
</dbReference>
<dbReference type="InterPro" id="IPR017850">
    <property type="entry name" value="Alkaline_phosphatase_core_sf"/>
</dbReference>
<name>A0A0J8H142_9ALTE</name>
<evidence type="ECO:0000256" key="3">
    <source>
        <dbReference type="ARBA" id="ARBA00022801"/>
    </source>
</evidence>
<dbReference type="STRING" id="1513271.XM47_01025"/>
<evidence type="ECO:0000256" key="5">
    <source>
        <dbReference type="SAM" id="SignalP"/>
    </source>
</evidence>
<feature type="chain" id="PRO_5005298735" description="Sulfatase N-terminal domain-containing protein" evidence="5">
    <location>
        <begin position="22"/>
        <end position="498"/>
    </location>
</feature>
<dbReference type="GO" id="GO:0004065">
    <property type="term" value="F:arylsulfatase activity"/>
    <property type="evidence" value="ECO:0007669"/>
    <property type="project" value="TreeGrafter"/>
</dbReference>
<dbReference type="PANTHER" id="PTHR42693">
    <property type="entry name" value="ARYLSULFATASE FAMILY MEMBER"/>
    <property type="match status" value="1"/>
</dbReference>
<comment type="caution">
    <text evidence="7">The sequence shown here is derived from an EMBL/GenBank/DDBJ whole genome shotgun (WGS) entry which is preliminary data.</text>
</comment>
<reference evidence="7 8" key="1">
    <citation type="submission" date="2015-04" db="EMBL/GenBank/DDBJ databases">
        <title>Draft Genome Sequence of the Novel Agar-Digesting Marine Bacterium Q1.</title>
        <authorList>
            <person name="Li Y."/>
            <person name="Li D."/>
            <person name="Chen G."/>
            <person name="Du Z."/>
        </authorList>
    </citation>
    <scope>NUCLEOTIDE SEQUENCE [LARGE SCALE GENOMIC DNA]</scope>
    <source>
        <strain evidence="7 8">Q1</strain>
    </source>
</reference>
<gene>
    <name evidence="7" type="ORF">XM47_01025</name>
</gene>